<reference evidence="1 2" key="1">
    <citation type="journal article" date="2024" name="Plant Biotechnol. J.">
        <title>Genome and CRISPR/Cas9 system of a widespread forest tree (Populus alba) in the world.</title>
        <authorList>
            <person name="Liu Y.J."/>
            <person name="Jiang P.F."/>
            <person name="Han X.M."/>
            <person name="Li X.Y."/>
            <person name="Wang H.M."/>
            <person name="Wang Y.J."/>
            <person name="Wang X.X."/>
            <person name="Zeng Q.Y."/>
        </authorList>
    </citation>
    <scope>NUCLEOTIDE SEQUENCE [LARGE SCALE GENOMIC DNA]</scope>
    <source>
        <strain evidence="2">cv. PAL-ZL1</strain>
    </source>
</reference>
<dbReference type="EMBL" id="RCHU02000019">
    <property type="protein sequence ID" value="KAL3564944.1"/>
    <property type="molecule type" value="Genomic_DNA"/>
</dbReference>
<evidence type="ECO:0000313" key="1">
    <source>
        <dbReference type="EMBL" id="KAL3564944.1"/>
    </source>
</evidence>
<dbReference type="Proteomes" id="UP000309997">
    <property type="component" value="Unassembled WGS sequence"/>
</dbReference>
<evidence type="ECO:0000313" key="2">
    <source>
        <dbReference type="Proteomes" id="UP000309997"/>
    </source>
</evidence>
<name>A0ACC4AFJ3_POPAL</name>
<comment type="caution">
    <text evidence="1">The sequence shown here is derived from an EMBL/GenBank/DDBJ whole genome shotgun (WGS) entry which is preliminary data.</text>
</comment>
<accession>A0ACC4AFJ3</accession>
<keyword evidence="2" id="KW-1185">Reference proteome</keyword>
<sequence>MESKTADITVIGNIPNLQIAGSAVFWISIEVPTKKGVLQVILVLYFLWCFEAVFMEEEVAVNAAICCTGDTELTDLAFLFNSSCSTVGSC</sequence>
<organism evidence="1 2">
    <name type="scientific">Populus alba</name>
    <name type="common">White poplar</name>
    <dbReference type="NCBI Taxonomy" id="43335"/>
    <lineage>
        <taxon>Eukaryota</taxon>
        <taxon>Viridiplantae</taxon>
        <taxon>Streptophyta</taxon>
        <taxon>Embryophyta</taxon>
        <taxon>Tracheophyta</taxon>
        <taxon>Spermatophyta</taxon>
        <taxon>Magnoliopsida</taxon>
        <taxon>eudicotyledons</taxon>
        <taxon>Gunneridae</taxon>
        <taxon>Pentapetalae</taxon>
        <taxon>rosids</taxon>
        <taxon>fabids</taxon>
        <taxon>Malpighiales</taxon>
        <taxon>Salicaceae</taxon>
        <taxon>Saliceae</taxon>
        <taxon>Populus</taxon>
    </lineage>
</organism>
<gene>
    <name evidence="1" type="ORF">D5086_032990</name>
</gene>
<protein>
    <submittedName>
        <fullName evidence="1">Uncharacterized protein</fullName>
    </submittedName>
</protein>
<proteinExistence type="predicted"/>